<reference evidence="4" key="5">
    <citation type="submission" date="2024-01" db="EMBL/GenBank/DDBJ databases">
        <authorList>
            <person name="Riesbeck K."/>
        </authorList>
    </citation>
    <scope>NUCLEOTIDE SEQUENCE</scope>
    <source>
        <strain evidence="4">KR271</strain>
    </source>
</reference>
<dbReference type="KEGG" id="hic:NTHIC486_00304"/>
<dbReference type="EMBL" id="QVJI01000013">
    <property type="protein sequence ID" value="RFN62624.1"/>
    <property type="molecule type" value="Genomic_DNA"/>
</dbReference>
<dbReference type="PANTHER" id="PTHR43877">
    <property type="entry name" value="AMINOALKYLPHOSPHONATE N-ACETYLTRANSFERASE-RELATED-RELATED"/>
    <property type="match status" value="1"/>
</dbReference>
<dbReference type="OMA" id="WQLTDIF"/>
<dbReference type="SUPFAM" id="SSF55729">
    <property type="entry name" value="Acyl-CoA N-acyltransferases (Nat)"/>
    <property type="match status" value="1"/>
</dbReference>
<gene>
    <name evidence="6" type="ORF">BV022_01725</name>
    <name evidence="7" type="ORF">BVZ99_01808</name>
    <name evidence="8" type="ORF">CH627_08525</name>
    <name evidence="4" type="ORF">KRLU271_LOCUS332</name>
    <name evidence="5" type="ORF">NTHI1209_00064</name>
</gene>
<evidence type="ECO:0000259" key="3">
    <source>
        <dbReference type="PROSITE" id="PS51186"/>
    </source>
</evidence>
<dbReference type="EMBL" id="OV040584">
    <property type="protein sequence ID" value="CAH0448576.1"/>
    <property type="molecule type" value="Genomic_DNA"/>
</dbReference>
<evidence type="ECO:0000313" key="7">
    <source>
        <dbReference type="EMBL" id="PRM17322.1"/>
    </source>
</evidence>
<dbReference type="Gene3D" id="3.40.630.30">
    <property type="match status" value="1"/>
</dbReference>
<sequence length="146" mass="17193">MKLFKAEQWNIEVLLPLFEAYRQAYGQAENPERTLAFLTNRMRFNESLFFIAVDENEKAIGFVQLFPRLSSLQLQRYWQITDIFVLEHAQQTEIYAALISKAKDFVHFTQSNRLVAELAQNQYSMLESEGFKLNPKERLFELSLSC</sequence>
<dbReference type="PATRIC" id="fig|727.529.peg.453"/>
<dbReference type="InterPro" id="IPR050832">
    <property type="entry name" value="Bact_Acetyltransf"/>
</dbReference>
<dbReference type="GeneID" id="93219676"/>
<reference evidence="10 11" key="2">
    <citation type="submission" date="2017-02" db="EMBL/GenBank/DDBJ databases">
        <title>Haemophilus influenzae in COPD genome sequencing project.</title>
        <authorList>
            <person name="Murphy T.F."/>
            <person name="Kong Y."/>
            <person name="Nadendla S."/>
            <person name="Tettelin H."/>
            <person name="Pettigrew M."/>
        </authorList>
    </citation>
    <scope>NUCLEOTIDE SEQUENCE [LARGE SCALE GENOMIC DNA]</scope>
    <source>
        <strain evidence="7 11">13P36H1</strain>
        <strain evidence="6 10">19P94H1</strain>
    </source>
</reference>
<dbReference type="AlphaFoldDB" id="A0A0D0H249"/>
<reference evidence="5 9" key="1">
    <citation type="submission" date="2014-05" db="EMBL/GenBank/DDBJ databases">
        <title>Methylome analysis of the phasevarions of Haemophilus influenzae.</title>
        <authorList>
            <person name="Atack J.M."/>
            <person name="Fox K.L."/>
            <person name="Power P.M."/>
            <person name="Clark T."/>
            <person name="Jurcisek J."/>
            <person name="Korlach J."/>
            <person name="Bakaletz L.O."/>
            <person name="Jennings M.P."/>
        </authorList>
    </citation>
    <scope>NUCLEOTIDE SEQUENCE [LARGE SCALE GENOMIC DNA]</scope>
    <source>
        <strain evidence="5 9">1209</strain>
    </source>
</reference>
<dbReference type="Proteomes" id="UP000837924">
    <property type="component" value="Chromosome"/>
</dbReference>
<dbReference type="EMBL" id="MZKM01000056">
    <property type="protein sequence ID" value="PRL88692.1"/>
    <property type="molecule type" value="Genomic_DNA"/>
</dbReference>
<dbReference type="EMBL" id="MZLD01000074">
    <property type="protein sequence ID" value="PRM17322.1"/>
    <property type="molecule type" value="Genomic_DNA"/>
</dbReference>
<dbReference type="InterPro" id="IPR000182">
    <property type="entry name" value="GNAT_dom"/>
</dbReference>
<evidence type="ECO:0000313" key="4">
    <source>
        <dbReference type="EMBL" id="CAH0448576.1"/>
    </source>
</evidence>
<proteinExistence type="predicted"/>
<evidence type="ECO:0000313" key="8">
    <source>
        <dbReference type="EMBL" id="RFN62624.1"/>
    </source>
</evidence>
<name>A0A0D0H249_HAEIF</name>
<reference evidence="8" key="3">
    <citation type="submission" date="2018-08" db="EMBL/GenBank/DDBJ databases">
        <title>Antagonistic pleiotropy in the bifunctional surface protein FadL/P1 during adaptation of Haemophilus influenzae to chronic lung infection associated with COPD.</title>
        <authorList>
            <person name="Moleres J."/>
            <person name="Ehrlich R."/>
        </authorList>
    </citation>
    <scope>NUCLEOTIDE SEQUENCE [LARGE SCALE GENOMIC DNA]</scope>
    <source>
        <strain evidence="8">P668-6062</strain>
    </source>
</reference>
<reference evidence="12" key="4">
    <citation type="submission" date="2021-11" db="EMBL/GenBank/DDBJ databases">
        <authorList>
            <person name="Riesbeck K."/>
        </authorList>
    </citation>
    <scope>NUCLEOTIDE SEQUENCE [LARGE SCALE GENOMIC DNA]</scope>
</reference>
<evidence type="ECO:0000256" key="1">
    <source>
        <dbReference type="ARBA" id="ARBA00022679"/>
    </source>
</evidence>
<dbReference type="PROSITE" id="PS51186">
    <property type="entry name" value="GNAT"/>
    <property type="match status" value="1"/>
</dbReference>
<feature type="domain" description="N-acetyltransferase" evidence="3">
    <location>
        <begin position="1"/>
        <end position="146"/>
    </location>
</feature>
<evidence type="ECO:0000313" key="10">
    <source>
        <dbReference type="Proteomes" id="UP000238666"/>
    </source>
</evidence>
<evidence type="ECO:0000313" key="5">
    <source>
        <dbReference type="EMBL" id="KIS36649.1"/>
    </source>
</evidence>
<dbReference type="InterPro" id="IPR016181">
    <property type="entry name" value="Acyl_CoA_acyltransferase"/>
</dbReference>
<evidence type="ECO:0000313" key="9">
    <source>
        <dbReference type="Proteomes" id="UP000050700"/>
    </source>
</evidence>
<dbReference type="SMR" id="A0A0D0H249"/>
<evidence type="ECO:0000313" key="6">
    <source>
        <dbReference type="EMBL" id="PRL88692.1"/>
    </source>
</evidence>
<dbReference type="Pfam" id="PF00583">
    <property type="entry name" value="Acetyltransf_1"/>
    <property type="match status" value="1"/>
</dbReference>
<dbReference type="KEGG" id="hix:NTHI723_01025"/>
<evidence type="ECO:0000313" key="12">
    <source>
        <dbReference type="Proteomes" id="UP000837924"/>
    </source>
</evidence>
<accession>A0A0D0H249</accession>
<organism evidence="5 9">
    <name type="scientific">Haemophilus influenzae</name>
    <dbReference type="NCBI Taxonomy" id="727"/>
    <lineage>
        <taxon>Bacteria</taxon>
        <taxon>Pseudomonadati</taxon>
        <taxon>Pseudomonadota</taxon>
        <taxon>Gammaproteobacteria</taxon>
        <taxon>Pasteurellales</taxon>
        <taxon>Pasteurellaceae</taxon>
        <taxon>Haemophilus</taxon>
    </lineage>
</organism>
<keyword evidence="2" id="KW-0012">Acyltransferase</keyword>
<dbReference type="GO" id="GO:0016747">
    <property type="term" value="F:acyltransferase activity, transferring groups other than amino-acyl groups"/>
    <property type="evidence" value="ECO:0007669"/>
    <property type="project" value="InterPro"/>
</dbReference>
<keyword evidence="1 8" id="KW-0808">Transferase</keyword>
<evidence type="ECO:0000256" key="2">
    <source>
        <dbReference type="ARBA" id="ARBA00023315"/>
    </source>
</evidence>
<dbReference type="KEGG" id="hiw:NTHI477_01775"/>
<dbReference type="Proteomes" id="UP000050700">
    <property type="component" value="Unassembled WGS sequence"/>
</dbReference>
<dbReference type="EMBL" id="JMQP01000001">
    <property type="protein sequence ID" value="KIS36649.1"/>
    <property type="molecule type" value="Genomic_DNA"/>
</dbReference>
<protein>
    <submittedName>
        <fullName evidence="4">GNAT family N-acetyltransferase</fullName>
    </submittedName>
</protein>
<dbReference type="PANTHER" id="PTHR43877:SF2">
    <property type="entry name" value="AMINOALKYLPHOSPHONATE N-ACETYLTRANSFERASE-RELATED"/>
    <property type="match status" value="1"/>
</dbReference>
<dbReference type="RefSeq" id="WP_005655034.1">
    <property type="nucleotide sequence ID" value="NZ_AP018764.1"/>
</dbReference>
<dbReference type="Proteomes" id="UP000238866">
    <property type="component" value="Unassembled WGS sequence"/>
</dbReference>
<evidence type="ECO:0000313" key="11">
    <source>
        <dbReference type="Proteomes" id="UP000238866"/>
    </source>
</evidence>